<dbReference type="RefSeq" id="WP_141420928.1">
    <property type="nucleotide sequence ID" value="NZ_VIAR01000003.1"/>
</dbReference>
<reference evidence="1 2" key="1">
    <citation type="submission" date="2019-06" db="EMBL/GenBank/DDBJ databases">
        <title>Flavibacter putida gen. nov., sp. nov., a novel marine bacterium of the family Flavobacteriaceae isolated from coastal seawater.</title>
        <authorList>
            <person name="Feng X."/>
        </authorList>
    </citation>
    <scope>NUCLEOTIDE SEQUENCE [LARGE SCALE GENOMIC DNA]</scope>
    <source>
        <strain evidence="1 2">PLHSN227</strain>
    </source>
</reference>
<evidence type="ECO:0000313" key="2">
    <source>
        <dbReference type="Proteomes" id="UP000317169"/>
    </source>
</evidence>
<dbReference type="OrthoDB" id="1321649at2"/>
<sequence length="284" mass="33232">MSIKNLPEVRLKQLLKVITSMLSVHSIYSIGVRSHQLENFYSFNGLEKNDVEEHWEVTLLIVSNAYVKDPKAFMEKIFTKMNKKVRLYSIHYTYNEISTRLNVGDNFLSRLLLPENRILQEHPLVITGYIKHPVMYKRIKSGWEFRISKAAYFISKLNVSDDISCEPAKFLLVHQAISQVCAALLWIYWEYKPSHVDLNYMVRLCQNFSRSTKIVLPKESFRSKRIYNAICHAQYNLNYKSVNDISIEDGFHARKLASLFLKGAQQEGEKRLAQLGKLHQLERQ</sequence>
<dbReference type="EMBL" id="VIAR01000003">
    <property type="protein sequence ID" value="TQD39685.1"/>
    <property type="molecule type" value="Genomic_DNA"/>
</dbReference>
<accession>A0A507ZY42</accession>
<name>A0A507ZY42_9FLAO</name>
<keyword evidence="2" id="KW-1185">Reference proteome</keyword>
<dbReference type="Gene3D" id="1.20.120.330">
    <property type="entry name" value="Nucleotidyltransferases domain 2"/>
    <property type="match status" value="1"/>
</dbReference>
<organism evidence="1 2">
    <name type="scientific">Haloflavibacter putidus</name>
    <dbReference type="NCBI Taxonomy" id="2576776"/>
    <lineage>
        <taxon>Bacteria</taxon>
        <taxon>Pseudomonadati</taxon>
        <taxon>Bacteroidota</taxon>
        <taxon>Flavobacteriia</taxon>
        <taxon>Flavobacteriales</taxon>
        <taxon>Flavobacteriaceae</taxon>
        <taxon>Haloflavibacter</taxon>
    </lineage>
</organism>
<comment type="caution">
    <text evidence="1">The sequence shown here is derived from an EMBL/GenBank/DDBJ whole genome shotgun (WGS) entry which is preliminary data.</text>
</comment>
<evidence type="ECO:0000313" key="1">
    <source>
        <dbReference type="EMBL" id="TQD39685.1"/>
    </source>
</evidence>
<proteinExistence type="predicted"/>
<dbReference type="AlphaFoldDB" id="A0A507ZY42"/>
<gene>
    <name evidence="1" type="ORF">FKR84_04105</name>
</gene>
<dbReference type="Proteomes" id="UP000317169">
    <property type="component" value="Unassembled WGS sequence"/>
</dbReference>
<protein>
    <submittedName>
        <fullName evidence="1">Uncharacterized protein</fullName>
    </submittedName>
</protein>